<gene>
    <name evidence="1" type="ORF">HX798_28435</name>
</gene>
<proteinExistence type="predicted"/>
<organism evidence="1 2">
    <name type="scientific">Pseudomonas putida</name>
    <name type="common">Arthrobacter siderocapsulatus</name>
    <dbReference type="NCBI Taxonomy" id="303"/>
    <lineage>
        <taxon>Bacteria</taxon>
        <taxon>Pseudomonadati</taxon>
        <taxon>Pseudomonadota</taxon>
        <taxon>Gammaproteobacteria</taxon>
        <taxon>Pseudomonadales</taxon>
        <taxon>Pseudomonadaceae</taxon>
        <taxon>Pseudomonas</taxon>
    </lineage>
</organism>
<comment type="caution">
    <text evidence="1">The sequence shown here is derived from an EMBL/GenBank/DDBJ whole genome shotgun (WGS) entry which is preliminary data.</text>
</comment>
<dbReference type="Gene3D" id="3.90.550.10">
    <property type="entry name" value="Spore Coat Polysaccharide Biosynthesis Protein SpsA, Chain A"/>
    <property type="match status" value="1"/>
</dbReference>
<evidence type="ECO:0000313" key="2">
    <source>
        <dbReference type="Proteomes" id="UP000542695"/>
    </source>
</evidence>
<evidence type="ECO:0000313" key="1">
    <source>
        <dbReference type="EMBL" id="NWC84181.1"/>
    </source>
</evidence>
<reference evidence="1 2" key="1">
    <citation type="submission" date="2020-04" db="EMBL/GenBank/DDBJ databases">
        <title>Molecular characterization of pseudomonads from Agaricus bisporus reveal novel blotch 2 pathogens in Western Europe.</title>
        <authorList>
            <person name="Taparia T."/>
            <person name="Krijger M."/>
            <person name="Haynes E."/>
            <person name="Elpinstone J.G."/>
            <person name="Noble R."/>
            <person name="Van Der Wolf J."/>
        </authorList>
    </citation>
    <scope>NUCLEOTIDE SEQUENCE [LARGE SCALE GENOMIC DNA]</scope>
    <source>
        <strain evidence="1 2">P7765</strain>
    </source>
</reference>
<dbReference type="SUPFAM" id="SSF56112">
    <property type="entry name" value="Protein kinase-like (PK-like)"/>
    <property type="match status" value="1"/>
</dbReference>
<dbReference type="RefSeq" id="WP_177011342.1">
    <property type="nucleotide sequence ID" value="NZ_JACARV010000129.1"/>
</dbReference>
<accession>A0A7Y7ZFR7</accession>
<evidence type="ECO:0008006" key="3">
    <source>
        <dbReference type="Google" id="ProtNLM"/>
    </source>
</evidence>
<dbReference type="InterPro" id="IPR029044">
    <property type="entry name" value="Nucleotide-diphossugar_trans"/>
</dbReference>
<sequence>MIVINSAAYVVSEFRTEFGRIPACLLPLGNKKLLEYQVSSLRRFNDDRIVVSLPDDYLLTIDEQRLFDKLSIEVTFVPVGIQLAQALLFVLNTVSDTGKTLRILHGDTLLDHIPSGEDLIAVAATHDDYNWEKEIIEPDREIVWCGYFALSSAREFIRSLALAQGDFVKAVKLYSDHLPLERIEIDGWHDLGHVNTYFVSRSKITTQRIFNSLVIADGTVWKSGSLSLKIFAESEWFRNLPIQLRKYIPQLINAGIDDSSGNAFYQLEYLPTPPLNEAFVHGKNPSFFWKRIFCLMSDFFSAARASITSEQYLLQNIATDAHELYKKKTISRLKAYALSANIDFNRPTSYAGRPLPSINDIANICIEKTLALQIVPAVLHGDFCLSNILFDSRSAAIKVIDPRGVNLQNEPTIYGDQKYDLAKVAHSIIGLYDFIISGRYEICKSPDGYFSINFNLDERLISIQQLFLDCEFVPGLRSNDVMPLTVLLFLSMLPLHSDRPDRQEAMLINAVRLYSESCT</sequence>
<dbReference type="Proteomes" id="UP000542695">
    <property type="component" value="Unassembled WGS sequence"/>
</dbReference>
<dbReference type="AlphaFoldDB" id="A0A7Y7ZFR7"/>
<dbReference type="SUPFAM" id="SSF53448">
    <property type="entry name" value="Nucleotide-diphospho-sugar transferases"/>
    <property type="match status" value="1"/>
</dbReference>
<name>A0A7Y7ZFR7_PSEPU</name>
<dbReference type="EMBL" id="JACARV010000129">
    <property type="protein sequence ID" value="NWC84181.1"/>
    <property type="molecule type" value="Genomic_DNA"/>
</dbReference>
<dbReference type="InterPro" id="IPR011009">
    <property type="entry name" value="Kinase-like_dom_sf"/>
</dbReference>
<protein>
    <recommendedName>
        <fullName evidence="3">Capsular biosynthesis protein</fullName>
    </recommendedName>
</protein>